<dbReference type="Proteomes" id="UP000003973">
    <property type="component" value="Unassembled WGS sequence"/>
</dbReference>
<proteinExistence type="predicted"/>
<keyword evidence="2" id="KW-1185">Reference proteome</keyword>
<dbReference type="InterPro" id="IPR010985">
    <property type="entry name" value="Ribbon_hlx_hlx"/>
</dbReference>
<gene>
    <name evidence="1" type="ORF">OFAG_01027</name>
</gene>
<reference evidence="1" key="1">
    <citation type="submission" date="2011-10" db="EMBL/GenBank/DDBJ databases">
        <title>The Genome Sequence of Oxalobacter formigenes HOxBLS.</title>
        <authorList>
            <consortium name="The Broad Institute Genome Sequencing Platform"/>
            <person name="Earl A."/>
            <person name="Ward D."/>
            <person name="Feldgarden M."/>
            <person name="Gevers D."/>
            <person name="Allison M.J."/>
            <person name="Humphrey S."/>
            <person name="Young S.K."/>
            <person name="Zeng Q."/>
            <person name="Gargeya S."/>
            <person name="Fitzgerald M."/>
            <person name="Haas B."/>
            <person name="Abouelleil A."/>
            <person name="Alvarado L."/>
            <person name="Arachchi H.M."/>
            <person name="Berlin A."/>
            <person name="Brown A."/>
            <person name="Chapman S.B."/>
            <person name="Chen Z."/>
            <person name="Dunbar C."/>
            <person name="Freedman E."/>
            <person name="Gearin G."/>
            <person name="Goldberg J."/>
            <person name="Griggs A."/>
            <person name="Gujja S."/>
            <person name="Heiman D."/>
            <person name="Howarth C."/>
            <person name="Larson L."/>
            <person name="Lui A."/>
            <person name="MacDonald P.J.P."/>
            <person name="Montmayeur A."/>
            <person name="Murphy C."/>
            <person name="Neiman D."/>
            <person name="Pearson M."/>
            <person name="Priest M."/>
            <person name="Roberts A."/>
            <person name="Saif S."/>
            <person name="Shea T."/>
            <person name="Shenoy N."/>
            <person name="Sisk P."/>
            <person name="Stolte C."/>
            <person name="Sykes S."/>
            <person name="Wortman J."/>
            <person name="Nusbaum C."/>
            <person name="Birren B."/>
        </authorList>
    </citation>
    <scope>NUCLEOTIDE SEQUENCE [LARGE SCALE GENOMIC DNA]</scope>
    <source>
        <strain evidence="1">HOxBLS</strain>
    </source>
</reference>
<comment type="caution">
    <text evidence="1">The sequence shown here is derived from an EMBL/GenBank/DDBJ whole genome shotgun (WGS) entry which is preliminary data.</text>
</comment>
<dbReference type="SUPFAM" id="SSF47598">
    <property type="entry name" value="Ribbon-helix-helix"/>
    <property type="match status" value="1"/>
</dbReference>
<protein>
    <recommendedName>
        <fullName evidence="3">Toxin-antitoxin system HicB family antitoxin</fullName>
    </recommendedName>
</protein>
<dbReference type="eggNOG" id="COG1598">
    <property type="taxonomic scope" value="Bacteria"/>
</dbReference>
<evidence type="ECO:0000313" key="2">
    <source>
        <dbReference type="Proteomes" id="UP000003973"/>
    </source>
</evidence>
<dbReference type="HOGENOM" id="CLU_125405_1_0_4"/>
<evidence type="ECO:0000313" key="1">
    <source>
        <dbReference type="EMBL" id="EEO27874.2"/>
    </source>
</evidence>
<name>C3X3T8_9BURK</name>
<dbReference type="RefSeq" id="WP_020994971.1">
    <property type="nucleotide sequence ID" value="NZ_KI392031.1"/>
</dbReference>
<dbReference type="GO" id="GO:0006355">
    <property type="term" value="P:regulation of DNA-templated transcription"/>
    <property type="evidence" value="ECO:0007669"/>
    <property type="project" value="InterPro"/>
</dbReference>
<evidence type="ECO:0008006" key="3">
    <source>
        <dbReference type="Google" id="ProtNLM"/>
    </source>
</evidence>
<sequence length="114" mass="12509">MMDKRFDGFSVHLHQDDEGAWLAHFVERPEISAFGESPETALSELAIAWCAVKAVYEDRGIPVPVAPARKNYSGSFNVRVSKTLHRSLAMEAARQGVSLNALVAAKLAKAVRPF</sequence>
<dbReference type="EMBL" id="ACDP02000011">
    <property type="protein sequence ID" value="EEO27874.2"/>
    <property type="molecule type" value="Genomic_DNA"/>
</dbReference>
<dbReference type="SUPFAM" id="SSF143100">
    <property type="entry name" value="TTHA1013/TTHA0281-like"/>
    <property type="match status" value="1"/>
</dbReference>
<accession>C3X3T8</accession>
<dbReference type="AlphaFoldDB" id="C3X3T8"/>
<dbReference type="InterPro" id="IPR035069">
    <property type="entry name" value="TTHA1013/TTHA0281-like"/>
</dbReference>
<dbReference type="InterPro" id="IPR008651">
    <property type="entry name" value="Uncharacterised_HicB"/>
</dbReference>
<dbReference type="Pfam" id="PF05534">
    <property type="entry name" value="HicB"/>
    <property type="match status" value="1"/>
</dbReference>
<organism evidence="1 2">
    <name type="scientific">Oxalobacter paraformigenes</name>
    <dbReference type="NCBI Taxonomy" id="556268"/>
    <lineage>
        <taxon>Bacteria</taxon>
        <taxon>Pseudomonadati</taxon>
        <taxon>Pseudomonadota</taxon>
        <taxon>Betaproteobacteria</taxon>
        <taxon>Burkholderiales</taxon>
        <taxon>Oxalobacteraceae</taxon>
        <taxon>Oxalobacter</taxon>
    </lineage>
</organism>